<keyword evidence="1" id="KW-0732">Signal</keyword>
<dbReference type="OrthoDB" id="1453695at2"/>
<evidence type="ECO:0000313" key="3">
    <source>
        <dbReference type="Proteomes" id="UP000438760"/>
    </source>
</evidence>
<organism evidence="2 3">
    <name type="scientific">Myroides albus</name>
    <dbReference type="NCBI Taxonomy" id="2562892"/>
    <lineage>
        <taxon>Bacteria</taxon>
        <taxon>Pseudomonadati</taxon>
        <taxon>Bacteroidota</taxon>
        <taxon>Flavobacteriia</taxon>
        <taxon>Flavobacteriales</taxon>
        <taxon>Flavobacteriaceae</taxon>
        <taxon>Myroides</taxon>
    </lineage>
</organism>
<accession>A0A6I3LM05</accession>
<evidence type="ECO:0000256" key="1">
    <source>
        <dbReference type="SAM" id="SignalP"/>
    </source>
</evidence>
<proteinExistence type="predicted"/>
<dbReference type="Proteomes" id="UP000438760">
    <property type="component" value="Unassembled WGS sequence"/>
</dbReference>
<keyword evidence="3" id="KW-1185">Reference proteome</keyword>
<evidence type="ECO:0000313" key="2">
    <source>
        <dbReference type="EMBL" id="MTG98330.1"/>
    </source>
</evidence>
<dbReference type="AlphaFoldDB" id="A0A6I3LM05"/>
<comment type="caution">
    <text evidence="2">The sequence shown here is derived from an EMBL/GenBank/DDBJ whole genome shotgun (WGS) entry which is preliminary data.</text>
</comment>
<name>A0A6I3LM05_9FLAO</name>
<feature type="chain" id="PRO_5026223618" description="DUF4412 domain-containing protein" evidence="1">
    <location>
        <begin position="32"/>
        <end position="205"/>
    </location>
</feature>
<feature type="signal peptide" evidence="1">
    <location>
        <begin position="1"/>
        <end position="31"/>
    </location>
</feature>
<protein>
    <recommendedName>
        <fullName evidence="4">DUF4412 domain-containing protein</fullName>
    </recommendedName>
</protein>
<dbReference type="EMBL" id="WMJX01000017">
    <property type="protein sequence ID" value="MTG98330.1"/>
    <property type="molecule type" value="Genomic_DNA"/>
</dbReference>
<reference evidence="2 3" key="1">
    <citation type="submission" date="2019-11" db="EMBL/GenBank/DDBJ databases">
        <title>Genome of Strain BIT-d1.</title>
        <authorList>
            <person name="Yang Y."/>
        </authorList>
    </citation>
    <scope>NUCLEOTIDE SEQUENCE [LARGE SCALE GENOMIC DNA]</scope>
    <source>
        <strain evidence="2 3">BIT-d1</strain>
    </source>
</reference>
<sequence>MKKVTKRMKFTSSILMLTFLLISAGIDFSHAQEKKNDFKVKSTTYEYKITKETKDTDLELIKKEVNDEKVATLNFSNIKRNDKGEIIGITTKFIDERGSSQQKSEYNSMGISPYSITIHENDKGDKYLEISTPNNPMFSNQSNFGMQSSMFGNSHAGEQDSFFTSDIMEMMQSMQEDMQRQREEFMKMMQQHSEPTEAIAPQKTK</sequence>
<gene>
    <name evidence="2" type="ORF">GJV76_09355</name>
</gene>
<evidence type="ECO:0008006" key="4">
    <source>
        <dbReference type="Google" id="ProtNLM"/>
    </source>
</evidence>
<dbReference type="RefSeq" id="WP_155092356.1">
    <property type="nucleotide sequence ID" value="NZ_CP102754.1"/>
</dbReference>